<protein>
    <submittedName>
        <fullName evidence="1">TFIIB-type zinc ribbon-containing protein</fullName>
    </submittedName>
</protein>
<comment type="caution">
    <text evidence="1">The sequence shown here is derived from an EMBL/GenBank/DDBJ whole genome shotgun (WGS) entry which is preliminary data.</text>
</comment>
<evidence type="ECO:0000313" key="1">
    <source>
        <dbReference type="EMBL" id="MSD16823.1"/>
    </source>
</evidence>
<dbReference type="RefSeq" id="WP_021738836.1">
    <property type="nucleotide sequence ID" value="NZ_CABKSU010000042.1"/>
</dbReference>
<dbReference type="Proteomes" id="UP000431304">
    <property type="component" value="Unassembled WGS sequence"/>
</dbReference>
<reference evidence="1 2" key="1">
    <citation type="journal article" date="2019" name="Nat. Med.">
        <title>A library of human gut bacterial isolates paired with longitudinal multiomics data enables mechanistic microbiome research.</title>
        <authorList>
            <person name="Poyet M."/>
            <person name="Groussin M."/>
            <person name="Gibbons S.M."/>
            <person name="Avila-Pacheco J."/>
            <person name="Jiang X."/>
            <person name="Kearney S.M."/>
            <person name="Perrotta A.R."/>
            <person name="Berdy B."/>
            <person name="Zhao S."/>
            <person name="Lieberman T.D."/>
            <person name="Swanson P.K."/>
            <person name="Smith M."/>
            <person name="Roesemann S."/>
            <person name="Alexander J.E."/>
            <person name="Rich S.A."/>
            <person name="Livny J."/>
            <person name="Vlamakis H."/>
            <person name="Clish C."/>
            <person name="Bullock K."/>
            <person name="Deik A."/>
            <person name="Scott J."/>
            <person name="Pierce K.A."/>
            <person name="Xavier R.J."/>
            <person name="Alm E.J."/>
        </authorList>
    </citation>
    <scope>NUCLEOTIDE SEQUENCE [LARGE SCALE GENOMIC DNA]</scope>
    <source>
        <strain evidence="1 2">BIOML-A3</strain>
    </source>
</reference>
<organism evidence="1 2">
    <name type="scientific">Eubacterium ramulus</name>
    <dbReference type="NCBI Taxonomy" id="39490"/>
    <lineage>
        <taxon>Bacteria</taxon>
        <taxon>Bacillati</taxon>
        <taxon>Bacillota</taxon>
        <taxon>Clostridia</taxon>
        <taxon>Eubacteriales</taxon>
        <taxon>Eubacteriaceae</taxon>
        <taxon>Eubacterium</taxon>
    </lineage>
</organism>
<name>A0A844E5N8_EUBRA</name>
<evidence type="ECO:0000313" key="2">
    <source>
        <dbReference type="Proteomes" id="UP000431304"/>
    </source>
</evidence>
<dbReference type="EMBL" id="WKRA01000022">
    <property type="protein sequence ID" value="MSD16823.1"/>
    <property type="molecule type" value="Genomic_DNA"/>
</dbReference>
<sequence>MNNELTIEISIPTDDEGYVLLQCEHCGTFFKTTPSDLKDDGILHVFCPSCGLTSDNYITDDVLELAMKKIKNTENDMVYDVLKGIERHNKSGVLTFKAGKRPKHESEDPIRSGIDAMEICTFLCCKRTAKIKPLLKMTGAYCPFCGVKNYEIE</sequence>
<proteinExistence type="predicted"/>
<dbReference type="GeneID" id="42786291"/>
<dbReference type="AlphaFoldDB" id="A0A844E5N8"/>
<accession>A0A844E5N8</accession>
<gene>
    <name evidence="1" type="ORF">GKE72_12295</name>
</gene>